<feature type="transmembrane region" description="Helical" evidence="7">
    <location>
        <begin position="561"/>
        <end position="585"/>
    </location>
</feature>
<dbReference type="InterPro" id="IPR036259">
    <property type="entry name" value="MFS_trans_sf"/>
</dbReference>
<dbReference type="KEGG" id="aaf:AURANDRAFT_66007"/>
<evidence type="ECO:0000256" key="2">
    <source>
        <dbReference type="ARBA" id="ARBA00007015"/>
    </source>
</evidence>
<dbReference type="GO" id="GO:0016020">
    <property type="term" value="C:membrane"/>
    <property type="evidence" value="ECO:0007669"/>
    <property type="project" value="UniProtKB-SubCell"/>
</dbReference>
<organism evidence="9">
    <name type="scientific">Aureococcus anophagefferens</name>
    <name type="common">Harmful bloom alga</name>
    <dbReference type="NCBI Taxonomy" id="44056"/>
    <lineage>
        <taxon>Eukaryota</taxon>
        <taxon>Sar</taxon>
        <taxon>Stramenopiles</taxon>
        <taxon>Ochrophyta</taxon>
        <taxon>Pelagophyceae</taxon>
        <taxon>Pelagomonadales</taxon>
        <taxon>Pelagomonadaceae</taxon>
        <taxon>Aureococcus</taxon>
    </lineage>
</organism>
<evidence type="ECO:0000256" key="1">
    <source>
        <dbReference type="ARBA" id="ARBA00004141"/>
    </source>
</evidence>
<comment type="subcellular location">
    <subcellularLocation>
        <location evidence="1">Membrane</location>
        <topology evidence="1">Multi-pass membrane protein</topology>
    </subcellularLocation>
</comment>
<evidence type="ECO:0000256" key="3">
    <source>
        <dbReference type="ARBA" id="ARBA00022448"/>
    </source>
</evidence>
<keyword evidence="9" id="KW-1185">Reference proteome</keyword>
<evidence type="ECO:0000256" key="7">
    <source>
        <dbReference type="SAM" id="Phobius"/>
    </source>
</evidence>
<dbReference type="PANTHER" id="PTHR31585:SF5">
    <property type="entry name" value="RNA-BINDING S4 DOMAIN-CONTAINING PROTEIN"/>
    <property type="match status" value="1"/>
</dbReference>
<keyword evidence="4 7" id="KW-0812">Transmembrane</keyword>
<feature type="transmembrane region" description="Helical" evidence="7">
    <location>
        <begin position="236"/>
        <end position="257"/>
    </location>
</feature>
<protein>
    <recommendedName>
        <fullName evidence="10">Folate/biopterin transporter</fullName>
    </recommendedName>
</protein>
<proteinExistence type="inferred from homology"/>
<evidence type="ECO:0000313" key="8">
    <source>
        <dbReference type="EMBL" id="EGB05805.1"/>
    </source>
</evidence>
<dbReference type="Gene3D" id="1.20.1250.20">
    <property type="entry name" value="MFS general substrate transporter like domains"/>
    <property type="match status" value="1"/>
</dbReference>
<name>F0YG04_AURAN</name>
<dbReference type="InParanoid" id="F0YG04"/>
<feature type="transmembrane region" description="Helical" evidence="7">
    <location>
        <begin position="132"/>
        <end position="150"/>
    </location>
</feature>
<keyword evidence="5 7" id="KW-1133">Transmembrane helix</keyword>
<dbReference type="Proteomes" id="UP000002729">
    <property type="component" value="Unassembled WGS sequence"/>
</dbReference>
<dbReference type="AlphaFoldDB" id="F0YG04"/>
<feature type="transmembrane region" description="Helical" evidence="7">
    <location>
        <begin position="520"/>
        <end position="541"/>
    </location>
</feature>
<sequence length="609" mass="66940">MADADAPEEEPPKVDETLPLLEDIPTAVQVKQGEVLDGGGWRPVRRELVGFYMQRVSAPRRERERESDRYFAVGIVYGGLPSTIYGFFLGYLNVEGYVYATAATIVSLPWSFKFLFGAINDCVPLFGYRRKPYMVLGWLLCSTALLRLAAMPLPRPYWCPNAAGDGYVRTVHTSSGAESAEPCNPEAAEMGGKYAFLMMVASLGYCIADVAADGLTVSLARAEPPEKRGQTQTTVYLVRTLGNVVAVAIVGICMNSWKYNGSFSWGLSYSSIMGLFAVPAALMVPVSWALVKEQRVVFVDEVELKKDEEDDLPALPDGAAYEAKRTFRQYAANVFELLRGRAMLFVILYQFLTPIVGGVSTTAGGEVKQYWAHVKTFQNACFSLVGLGLFAAGLYLVKTRLLDQSWRHMLLVTTVFLNVVDMPFTFCTIFDVVRDQYFYLGETVLVEIPAAANFVVSTFVIVEMAEGGDEGIVYGLLTTTANLGSPFAQAISNQIFGLWSPSLSDSSNYIEDAPSFRNSVALSFAVSYFFAFASLATLPLLPNQKDEAQERKRKWEKRDAYAYVSMGLVLAGLVYSVTVNFLAMFPSTMCLKIAGGEGCGNDDDDDDGR</sequence>
<comment type="similarity">
    <text evidence="2">Belongs to the major facilitator superfamily. Folate-biopterin transporter (TC 2.A.71) family.</text>
</comment>
<feature type="transmembrane region" description="Helical" evidence="7">
    <location>
        <begin position="409"/>
        <end position="433"/>
    </location>
</feature>
<dbReference type="PANTHER" id="PTHR31585">
    <property type="entry name" value="FOLATE-BIOPTERIN TRANSPORTER 1, CHLOROPLASTIC"/>
    <property type="match status" value="1"/>
</dbReference>
<gene>
    <name evidence="8" type="ORF">AURANDRAFT_66007</name>
</gene>
<reference evidence="8 9" key="1">
    <citation type="journal article" date="2011" name="Proc. Natl. Acad. Sci. U.S.A.">
        <title>Niche of harmful alga Aureococcus anophagefferens revealed through ecogenomics.</title>
        <authorList>
            <person name="Gobler C.J."/>
            <person name="Berry D.L."/>
            <person name="Dyhrman S.T."/>
            <person name="Wilhelm S.W."/>
            <person name="Salamov A."/>
            <person name="Lobanov A.V."/>
            <person name="Zhang Y."/>
            <person name="Collier J.L."/>
            <person name="Wurch L.L."/>
            <person name="Kustka A.B."/>
            <person name="Dill B.D."/>
            <person name="Shah M."/>
            <person name="VerBerkmoes N.C."/>
            <person name="Kuo A."/>
            <person name="Terry A."/>
            <person name="Pangilinan J."/>
            <person name="Lindquist E.A."/>
            <person name="Lucas S."/>
            <person name="Paulsen I.T."/>
            <person name="Hattenrath-Lehmann T.K."/>
            <person name="Talmage S.C."/>
            <person name="Walker E.A."/>
            <person name="Koch F."/>
            <person name="Burson A.M."/>
            <person name="Marcoval M.A."/>
            <person name="Tang Y.Z."/>
            <person name="Lecleir G.R."/>
            <person name="Coyne K.J."/>
            <person name="Berg G.M."/>
            <person name="Bertrand E.M."/>
            <person name="Saito M.A."/>
            <person name="Gladyshev V.N."/>
            <person name="Grigoriev I.V."/>
        </authorList>
    </citation>
    <scope>NUCLEOTIDE SEQUENCE [LARGE SCALE GENOMIC DNA]</scope>
    <source>
        <strain evidence="9">CCMP 1984</strain>
    </source>
</reference>
<evidence type="ECO:0000313" key="9">
    <source>
        <dbReference type="Proteomes" id="UP000002729"/>
    </source>
</evidence>
<dbReference type="GeneID" id="20225603"/>
<keyword evidence="6 7" id="KW-0472">Membrane</keyword>
<dbReference type="eggNOG" id="ENOG502RVJ4">
    <property type="taxonomic scope" value="Eukaryota"/>
</dbReference>
<feature type="transmembrane region" description="Helical" evidence="7">
    <location>
        <begin position="269"/>
        <end position="291"/>
    </location>
</feature>
<evidence type="ECO:0000256" key="5">
    <source>
        <dbReference type="ARBA" id="ARBA00022989"/>
    </source>
</evidence>
<feature type="transmembrane region" description="Helical" evidence="7">
    <location>
        <begin position="97"/>
        <end position="120"/>
    </location>
</feature>
<dbReference type="SUPFAM" id="SSF103473">
    <property type="entry name" value="MFS general substrate transporter"/>
    <property type="match status" value="1"/>
</dbReference>
<feature type="transmembrane region" description="Helical" evidence="7">
    <location>
        <begin position="377"/>
        <end position="397"/>
    </location>
</feature>
<accession>F0YG04</accession>
<dbReference type="OrthoDB" id="754047at2759"/>
<evidence type="ECO:0000256" key="6">
    <source>
        <dbReference type="ARBA" id="ARBA00023136"/>
    </source>
</evidence>
<dbReference type="OMA" id="YHWRHIG"/>
<dbReference type="Pfam" id="PF03092">
    <property type="entry name" value="BT1"/>
    <property type="match status" value="2"/>
</dbReference>
<feature type="transmembrane region" description="Helical" evidence="7">
    <location>
        <begin position="342"/>
        <end position="365"/>
    </location>
</feature>
<keyword evidence="3" id="KW-0813">Transport</keyword>
<evidence type="ECO:0008006" key="10">
    <source>
        <dbReference type="Google" id="ProtNLM"/>
    </source>
</evidence>
<dbReference type="RefSeq" id="XP_009039350.1">
    <property type="nucleotide sequence ID" value="XM_009041102.1"/>
</dbReference>
<evidence type="ECO:0000256" key="4">
    <source>
        <dbReference type="ARBA" id="ARBA00022692"/>
    </source>
</evidence>
<dbReference type="InterPro" id="IPR039309">
    <property type="entry name" value="BT1"/>
</dbReference>
<feature type="transmembrane region" description="Helical" evidence="7">
    <location>
        <begin position="70"/>
        <end position="91"/>
    </location>
</feature>
<feature type="transmembrane region" description="Helical" evidence="7">
    <location>
        <begin position="194"/>
        <end position="215"/>
    </location>
</feature>
<dbReference type="EMBL" id="GL833138">
    <property type="protein sequence ID" value="EGB05805.1"/>
    <property type="molecule type" value="Genomic_DNA"/>
</dbReference>